<accession>L9ZYQ1</accession>
<dbReference type="EMBL" id="AOIL01000037">
    <property type="protein sequence ID" value="ELY91444.1"/>
    <property type="molecule type" value="Genomic_DNA"/>
</dbReference>
<dbReference type="STRING" id="1230458.C484_10466"/>
<name>L9ZYQ1_9EURY</name>
<evidence type="ECO:0000256" key="1">
    <source>
        <dbReference type="SAM" id="MobiDB-lite"/>
    </source>
</evidence>
<dbReference type="PATRIC" id="fig|1230458.4.peg.2103"/>
<feature type="compositionally biased region" description="Basic and acidic residues" evidence="1">
    <location>
        <begin position="82"/>
        <end position="98"/>
    </location>
</feature>
<dbReference type="RefSeq" id="WP_006825846.1">
    <property type="nucleotide sequence ID" value="NZ_AOIL01000037.1"/>
</dbReference>
<comment type="caution">
    <text evidence="2">The sequence shown here is derived from an EMBL/GenBank/DDBJ whole genome shotgun (WGS) entry which is preliminary data.</text>
</comment>
<evidence type="ECO:0000313" key="2">
    <source>
        <dbReference type="EMBL" id="ELY91444.1"/>
    </source>
</evidence>
<feature type="region of interest" description="Disordered" evidence="1">
    <location>
        <begin position="82"/>
        <end position="122"/>
    </location>
</feature>
<sequence>MSEERLVAEVPDELKRLVDADSRFNKEIVQAALWREFGGEKNSAIDQRIDEKKKRITVVENELEKREAELEELRRELKALEAKREEKSSKAEQVRDNLENIPEESLTPDNPAVKTQAEKVDMEPAELLKELGYEVDEE</sequence>
<keyword evidence="3" id="KW-1185">Reference proteome</keyword>
<gene>
    <name evidence="2" type="ORF">C484_10466</name>
</gene>
<dbReference type="AlphaFoldDB" id="L9ZYQ1"/>
<evidence type="ECO:0000313" key="3">
    <source>
        <dbReference type="Proteomes" id="UP000011648"/>
    </source>
</evidence>
<proteinExistence type="predicted"/>
<protein>
    <submittedName>
        <fullName evidence="2">Uncharacterized protein</fullName>
    </submittedName>
</protein>
<organism evidence="2 3">
    <name type="scientific">Natrialba taiwanensis DSM 12281</name>
    <dbReference type="NCBI Taxonomy" id="1230458"/>
    <lineage>
        <taxon>Archaea</taxon>
        <taxon>Methanobacteriati</taxon>
        <taxon>Methanobacteriota</taxon>
        <taxon>Stenosarchaea group</taxon>
        <taxon>Halobacteria</taxon>
        <taxon>Halobacteriales</taxon>
        <taxon>Natrialbaceae</taxon>
        <taxon>Natrialba</taxon>
    </lineage>
</organism>
<dbReference type="Proteomes" id="UP000011648">
    <property type="component" value="Unassembled WGS sequence"/>
</dbReference>
<reference evidence="2 3" key="1">
    <citation type="journal article" date="2014" name="PLoS Genet.">
        <title>Phylogenetically driven sequencing of extremely halophilic archaea reveals strategies for static and dynamic osmo-response.</title>
        <authorList>
            <person name="Becker E.A."/>
            <person name="Seitzer P.M."/>
            <person name="Tritt A."/>
            <person name="Larsen D."/>
            <person name="Krusor M."/>
            <person name="Yao A.I."/>
            <person name="Wu D."/>
            <person name="Madern D."/>
            <person name="Eisen J.A."/>
            <person name="Darling A.E."/>
            <person name="Facciotti M.T."/>
        </authorList>
    </citation>
    <scope>NUCLEOTIDE SEQUENCE [LARGE SCALE GENOMIC DNA]</scope>
    <source>
        <strain evidence="2 3">DSM 12281</strain>
    </source>
</reference>